<accession>A0ACB1B7A3</accession>
<reference evidence="1" key="1">
    <citation type="submission" date="2023-11" db="EMBL/GenBank/DDBJ databases">
        <authorList>
            <person name="Poullet M."/>
        </authorList>
    </citation>
    <scope>NUCLEOTIDE SEQUENCE</scope>
    <source>
        <strain evidence="1">E1834</strain>
    </source>
</reference>
<dbReference type="EMBL" id="CAVMJV010000220">
    <property type="protein sequence ID" value="CAK5126072.1"/>
    <property type="molecule type" value="Genomic_DNA"/>
</dbReference>
<keyword evidence="2" id="KW-1185">Reference proteome</keyword>
<comment type="caution">
    <text evidence="1">The sequence shown here is derived from an EMBL/GenBank/DDBJ whole genome shotgun (WGS) entry which is preliminary data.</text>
</comment>
<sequence length="359" mass="42262">MLRLKTVYSTPISFEYRASTLSFANIWHFFSFPLSAIIALFLTFATQGLWRRTNTYLERPSVQFNEQLFILFEDENGQIQHFWSPVTDWNERWSEYLTFPAFETSSLDVDDDGRPEEITINILFRSPKGNLTSDKFKGITFVLFFDVQLDRRALLEFQMCPVIGKINRPGNAYNDMSMIGILQMAQRGPFPSWGNLTQSPFEWASSTLNIRNATDLSNNSSNYYLKTDETNLLLDLNDDNLKTKMDSAIWALQNYQIEQDFTLELVSSAHRWDIRSEPPNDTESGSFHVNYRLRINEQIFYYRTDVWEMLKWAWIQFLAIYIVVRTLFNSLSAFLYQNHILETFIVRPQNLEDQDSKFK</sequence>
<gene>
    <name evidence="1" type="ORF">MENTE1834_LOCUS48189</name>
</gene>
<proteinExistence type="predicted"/>
<evidence type="ECO:0000313" key="1">
    <source>
        <dbReference type="EMBL" id="CAK5126072.1"/>
    </source>
</evidence>
<name>A0ACB1B7A3_MELEN</name>
<protein>
    <submittedName>
        <fullName evidence="1">Uncharacterized protein</fullName>
    </submittedName>
</protein>
<organism evidence="1 2">
    <name type="scientific">Meloidogyne enterolobii</name>
    <name type="common">Root-knot nematode worm</name>
    <name type="synonym">Meloidogyne mayaguensis</name>
    <dbReference type="NCBI Taxonomy" id="390850"/>
    <lineage>
        <taxon>Eukaryota</taxon>
        <taxon>Metazoa</taxon>
        <taxon>Ecdysozoa</taxon>
        <taxon>Nematoda</taxon>
        <taxon>Chromadorea</taxon>
        <taxon>Rhabditida</taxon>
        <taxon>Tylenchina</taxon>
        <taxon>Tylenchomorpha</taxon>
        <taxon>Tylenchoidea</taxon>
        <taxon>Meloidogynidae</taxon>
        <taxon>Meloidogyninae</taxon>
        <taxon>Meloidogyne</taxon>
    </lineage>
</organism>
<evidence type="ECO:0000313" key="2">
    <source>
        <dbReference type="Proteomes" id="UP001497535"/>
    </source>
</evidence>
<dbReference type="Proteomes" id="UP001497535">
    <property type="component" value="Unassembled WGS sequence"/>
</dbReference>